<dbReference type="Pfam" id="PF01494">
    <property type="entry name" value="FAD_binding_3"/>
    <property type="match status" value="1"/>
</dbReference>
<dbReference type="PROSITE" id="PS01304">
    <property type="entry name" value="UBIH"/>
    <property type="match status" value="1"/>
</dbReference>
<evidence type="ECO:0000256" key="2">
    <source>
        <dbReference type="ARBA" id="ARBA00004749"/>
    </source>
</evidence>
<evidence type="ECO:0000313" key="8">
    <source>
        <dbReference type="EMBL" id="AQS88519.1"/>
    </source>
</evidence>
<sequence length="413" mass="44605">MTMNDPSETGAIAAGTPVVDVCINGAGPVGATLACRLTAAGMKVLLIDRAALPGQEDPSFDGRAYTIAEGSRRMLAAAGVWTHLGDRPQPIRAIHVIDGQPHRRPSSWSLDFTEEDADGPFGFTVEARDLRTALNTALTDREGLILRAPDTARFTFDAAGVTVHLASGETYRASLAVAAEGRRSPLRDQAGIGVTRLPYDQCGIITVIAHEKPHHGRALEHFLPQGPFARLPLAGNAGHPHRSAIVWADGTLRAQRAYALPDDVFAREIAGRMGDDALGDITPLGRRWIYPLSAQYAQRYVGPRLALAGDSAHGLHPIAGQGLNAGFKDIVALSALLEEARRRGDDLGDAQLLMRYQRRARPDNMMMLAACDGLERLFGNDNPALRLARDWGLKTMNRMPGLKRAFVRRAMGL</sequence>
<evidence type="ECO:0000313" key="9">
    <source>
        <dbReference type="Proteomes" id="UP000188604"/>
    </source>
</evidence>
<evidence type="ECO:0000256" key="1">
    <source>
        <dbReference type="ARBA" id="ARBA00001974"/>
    </source>
</evidence>
<evidence type="ECO:0000256" key="6">
    <source>
        <dbReference type="ARBA" id="ARBA00023002"/>
    </source>
</evidence>
<dbReference type="AlphaFoldDB" id="A0A1U9KS29"/>
<keyword evidence="8" id="KW-0830">Ubiquinone</keyword>
<dbReference type="InterPro" id="IPR018168">
    <property type="entry name" value="Ubi_Hdrlase_CS"/>
</dbReference>
<dbReference type="UniPathway" id="UPA00232"/>
<proteinExistence type="inferred from homology"/>
<dbReference type="EMBL" id="CP014691">
    <property type="protein sequence ID" value="AQS88519.1"/>
    <property type="molecule type" value="Genomic_DNA"/>
</dbReference>
<dbReference type="SUPFAM" id="SSF51905">
    <property type="entry name" value="FAD/NAD(P)-binding domain"/>
    <property type="match status" value="1"/>
</dbReference>
<dbReference type="InterPro" id="IPR051205">
    <property type="entry name" value="UbiH/COQ6_monooxygenase"/>
</dbReference>
<keyword evidence="7" id="KW-0503">Monooxygenase</keyword>
<dbReference type="InterPro" id="IPR002938">
    <property type="entry name" value="FAD-bd"/>
</dbReference>
<dbReference type="InterPro" id="IPR010971">
    <property type="entry name" value="UbiH/COQ6"/>
</dbReference>
<dbReference type="Proteomes" id="UP000188604">
    <property type="component" value="Chromosome"/>
</dbReference>
<protein>
    <submittedName>
        <fullName evidence="8">Ubiquinone biosynthesis protein UbiH</fullName>
    </submittedName>
</protein>
<comment type="similarity">
    <text evidence="3">Belongs to the UbiH/COQ6 family.</text>
</comment>
<dbReference type="GO" id="GO:0006744">
    <property type="term" value="P:ubiquinone biosynthetic process"/>
    <property type="evidence" value="ECO:0007669"/>
    <property type="project" value="UniProtKB-UniPathway"/>
</dbReference>
<dbReference type="NCBIfam" id="TIGR01988">
    <property type="entry name" value="Ubi-OHases"/>
    <property type="match status" value="1"/>
</dbReference>
<dbReference type="Gene3D" id="3.50.50.60">
    <property type="entry name" value="FAD/NAD(P)-binding domain"/>
    <property type="match status" value="2"/>
</dbReference>
<name>A0A1U9KS29_9PROT</name>
<dbReference type="InterPro" id="IPR036188">
    <property type="entry name" value="FAD/NAD-bd_sf"/>
</dbReference>
<keyword evidence="9" id="KW-1185">Reference proteome</keyword>
<dbReference type="OrthoDB" id="9796623at2"/>
<dbReference type="PANTHER" id="PTHR43876">
    <property type="entry name" value="UBIQUINONE BIOSYNTHESIS MONOOXYGENASE COQ6, MITOCHONDRIAL"/>
    <property type="match status" value="1"/>
</dbReference>
<keyword evidence="5" id="KW-0274">FAD</keyword>
<evidence type="ECO:0000256" key="7">
    <source>
        <dbReference type="ARBA" id="ARBA00023033"/>
    </source>
</evidence>
<keyword evidence="4" id="KW-0285">Flavoprotein</keyword>
<keyword evidence="6" id="KW-0560">Oxidoreductase</keyword>
<dbReference type="GO" id="GO:0071949">
    <property type="term" value="F:FAD binding"/>
    <property type="evidence" value="ECO:0007669"/>
    <property type="project" value="InterPro"/>
</dbReference>
<dbReference type="PANTHER" id="PTHR43876:SF7">
    <property type="entry name" value="UBIQUINONE BIOSYNTHESIS MONOOXYGENASE COQ6, MITOCHONDRIAL"/>
    <property type="match status" value="1"/>
</dbReference>
<evidence type="ECO:0000256" key="4">
    <source>
        <dbReference type="ARBA" id="ARBA00022630"/>
    </source>
</evidence>
<dbReference type="GO" id="GO:0110142">
    <property type="term" value="C:ubiquinone biosynthesis complex"/>
    <property type="evidence" value="ECO:0007669"/>
    <property type="project" value="UniProtKB-ARBA"/>
</dbReference>
<accession>A0A1U9KS29</accession>
<dbReference type="RefSeq" id="WP_077807552.1">
    <property type="nucleotide sequence ID" value="NZ_BJXS01000006.1"/>
</dbReference>
<dbReference type="GO" id="GO:0004497">
    <property type="term" value="F:monooxygenase activity"/>
    <property type="evidence" value="ECO:0007669"/>
    <property type="project" value="UniProtKB-KW"/>
</dbReference>
<evidence type="ECO:0000256" key="3">
    <source>
        <dbReference type="ARBA" id="ARBA00005349"/>
    </source>
</evidence>
<dbReference type="STRING" id="320497.A0U93_11885"/>
<organism evidence="8 9">
    <name type="scientific">Neoasaia chiangmaiensis</name>
    <dbReference type="NCBI Taxonomy" id="320497"/>
    <lineage>
        <taxon>Bacteria</taxon>
        <taxon>Pseudomonadati</taxon>
        <taxon>Pseudomonadota</taxon>
        <taxon>Alphaproteobacteria</taxon>
        <taxon>Acetobacterales</taxon>
        <taxon>Acetobacteraceae</taxon>
        <taxon>Neoasaia</taxon>
    </lineage>
</organism>
<dbReference type="FunFam" id="3.50.50.60:FF:000021">
    <property type="entry name" value="Ubiquinone biosynthesis monooxygenase COQ6"/>
    <property type="match status" value="1"/>
</dbReference>
<reference evidence="8 9" key="1">
    <citation type="submission" date="2016-03" db="EMBL/GenBank/DDBJ databases">
        <title>Acetic acid bacteria sequencing.</title>
        <authorList>
            <person name="Brandt J."/>
            <person name="Jakob F."/>
            <person name="Vogel R.F."/>
        </authorList>
    </citation>
    <scope>NUCLEOTIDE SEQUENCE [LARGE SCALE GENOMIC DNA]</scope>
    <source>
        <strain evidence="8 9">NBRC 101099</strain>
    </source>
</reference>
<comment type="pathway">
    <text evidence="2">Cofactor biosynthesis; ubiquinone biosynthesis.</text>
</comment>
<gene>
    <name evidence="8" type="ORF">A0U93_11885</name>
</gene>
<comment type="cofactor">
    <cofactor evidence="1">
        <name>FAD</name>
        <dbReference type="ChEBI" id="CHEBI:57692"/>
    </cofactor>
</comment>
<evidence type="ECO:0000256" key="5">
    <source>
        <dbReference type="ARBA" id="ARBA00022827"/>
    </source>
</evidence>
<dbReference type="GO" id="GO:0016705">
    <property type="term" value="F:oxidoreductase activity, acting on paired donors, with incorporation or reduction of molecular oxygen"/>
    <property type="evidence" value="ECO:0007669"/>
    <property type="project" value="InterPro"/>
</dbReference>
<dbReference type="PRINTS" id="PR00420">
    <property type="entry name" value="RNGMNOXGNASE"/>
</dbReference>
<dbReference type="KEGG" id="nch:A0U93_11885"/>